<protein>
    <submittedName>
        <fullName evidence="3">DUF4397 domain-containing protein</fullName>
    </submittedName>
</protein>
<dbReference type="InterPro" id="IPR025510">
    <property type="entry name" value="DUF4397"/>
</dbReference>
<dbReference type="Pfam" id="PF14344">
    <property type="entry name" value="DUF4397"/>
    <property type="match status" value="1"/>
</dbReference>
<dbReference type="RefSeq" id="WP_335734106.1">
    <property type="nucleotide sequence ID" value="NZ_JALAAR010000001.1"/>
</dbReference>
<evidence type="ECO:0000256" key="1">
    <source>
        <dbReference type="SAM" id="SignalP"/>
    </source>
</evidence>
<gene>
    <name evidence="3" type="ORF">MN202_00425</name>
</gene>
<sequence length="438" mass="46927">MKANGLTSCVLLASALVLSACGGSSSNDSATAESFLQFYNGAAGTGNAILSAGDKSVGSATYGDVSSVISLEPDSYTLQVKDVATSASLLSKDLPLVVDNKALFILTQQGQQYDYLTVDVSRTEPEEGKFKLHLVNLSAQHSQLDLYMAQVGNGFENADKLDSLSQNEVSTEVVNNDIGQYRFFLTAAGSQTPLFTTDAINFAYRNSYVLIVRDKFGPIANQLSLDIVLNSTTVAAHNDVDAGAQFRVYNSLATSVALTLDNVSAGSVAAGQLSAYQDHAKGDFSLSVRDADNNLLLNSALLSLAAGESKAVLLYNNKAGATEALAVAEKDSPQQKSHDLIVANLVADFDRLQFYFVRQNETIADARYHVKNLDFKKQQSLTLPEDYYAIALVQVAENGSTTLLDKTDLLQLTPAKHYMLLAEQDDAAPSGYKLTLAH</sequence>
<organism evidence="3 4">
    <name type="scientific">Rheinheimera muenzenbergensis</name>
    <dbReference type="NCBI Taxonomy" id="1193628"/>
    <lineage>
        <taxon>Bacteria</taxon>
        <taxon>Pseudomonadati</taxon>
        <taxon>Pseudomonadota</taxon>
        <taxon>Gammaproteobacteria</taxon>
        <taxon>Chromatiales</taxon>
        <taxon>Chromatiaceae</taxon>
        <taxon>Rheinheimera</taxon>
    </lineage>
</organism>
<feature type="signal peptide" evidence="1">
    <location>
        <begin position="1"/>
        <end position="19"/>
    </location>
</feature>
<dbReference type="PROSITE" id="PS51257">
    <property type="entry name" value="PROKAR_LIPOPROTEIN"/>
    <property type="match status" value="1"/>
</dbReference>
<evidence type="ECO:0000313" key="3">
    <source>
        <dbReference type="EMBL" id="MEH8015683.1"/>
    </source>
</evidence>
<keyword evidence="4" id="KW-1185">Reference proteome</keyword>
<feature type="domain" description="DUF4397" evidence="2">
    <location>
        <begin position="36"/>
        <end position="147"/>
    </location>
</feature>
<dbReference type="EMBL" id="JALAAR010000001">
    <property type="protein sequence ID" value="MEH8015683.1"/>
    <property type="molecule type" value="Genomic_DNA"/>
</dbReference>
<name>A0ABU8C202_9GAMM</name>
<evidence type="ECO:0000259" key="2">
    <source>
        <dbReference type="Pfam" id="PF14344"/>
    </source>
</evidence>
<dbReference type="Proteomes" id="UP001375382">
    <property type="component" value="Unassembled WGS sequence"/>
</dbReference>
<feature type="chain" id="PRO_5045491410" evidence="1">
    <location>
        <begin position="20"/>
        <end position="438"/>
    </location>
</feature>
<comment type="caution">
    <text evidence="3">The sequence shown here is derived from an EMBL/GenBank/DDBJ whole genome shotgun (WGS) entry which is preliminary data.</text>
</comment>
<keyword evidence="1" id="KW-0732">Signal</keyword>
<evidence type="ECO:0000313" key="4">
    <source>
        <dbReference type="Proteomes" id="UP001375382"/>
    </source>
</evidence>
<proteinExistence type="predicted"/>
<accession>A0ABU8C202</accession>
<reference evidence="3 4" key="1">
    <citation type="journal article" date="2023" name="Ecotoxicol. Environ. Saf.">
        <title>Mercury remediation potential of mercury-resistant strain Rheinheimera metallidurans sp. nov. isolated from a municipal waste dumping site.</title>
        <authorList>
            <person name="Yadav V."/>
            <person name="Manjhi A."/>
            <person name="Vadakedath N."/>
        </authorList>
    </citation>
    <scope>NUCLEOTIDE SEQUENCE [LARGE SCALE GENOMIC DNA]</scope>
    <source>
        <strain evidence="3 4">E-49</strain>
    </source>
</reference>